<reference evidence="2 3" key="1">
    <citation type="submission" date="2020-11" db="EMBL/GenBank/DDBJ databases">
        <title>Sequencing the genomes of 1000 actinobacteria strains.</title>
        <authorList>
            <person name="Klenk H.-P."/>
        </authorList>
    </citation>
    <scope>NUCLEOTIDE SEQUENCE [LARGE SCALE GENOMIC DNA]</scope>
    <source>
        <strain evidence="2 3">DSM 101695</strain>
    </source>
</reference>
<dbReference type="RefSeq" id="WP_231392408.1">
    <property type="nucleotide sequence ID" value="NZ_JADOTY010000001.1"/>
</dbReference>
<evidence type="ECO:0000256" key="1">
    <source>
        <dbReference type="SAM" id="MobiDB-lite"/>
    </source>
</evidence>
<gene>
    <name evidence="2" type="ORF">IW249_000934</name>
</gene>
<feature type="region of interest" description="Disordered" evidence="1">
    <location>
        <begin position="1"/>
        <end position="46"/>
    </location>
</feature>
<protein>
    <recommendedName>
        <fullName evidence="4">Transposase</fullName>
    </recommendedName>
</protein>
<comment type="caution">
    <text evidence="2">The sequence shown here is derived from an EMBL/GenBank/DDBJ whole genome shotgun (WGS) entry which is preliminary data.</text>
</comment>
<accession>A0ABS0JVY5</accession>
<organism evidence="2 3">
    <name type="scientific">Micromonospora vinacea</name>
    <dbReference type="NCBI Taxonomy" id="709878"/>
    <lineage>
        <taxon>Bacteria</taxon>
        <taxon>Bacillati</taxon>
        <taxon>Actinomycetota</taxon>
        <taxon>Actinomycetes</taxon>
        <taxon>Micromonosporales</taxon>
        <taxon>Micromonosporaceae</taxon>
        <taxon>Micromonospora</taxon>
    </lineage>
</organism>
<proteinExistence type="predicted"/>
<evidence type="ECO:0000313" key="2">
    <source>
        <dbReference type="EMBL" id="MBG6100520.1"/>
    </source>
</evidence>
<keyword evidence="3" id="KW-1185">Reference proteome</keyword>
<evidence type="ECO:0000313" key="3">
    <source>
        <dbReference type="Proteomes" id="UP000631791"/>
    </source>
</evidence>
<feature type="compositionally biased region" description="Basic and acidic residues" evidence="1">
    <location>
        <begin position="1"/>
        <end position="13"/>
    </location>
</feature>
<dbReference type="Proteomes" id="UP000631791">
    <property type="component" value="Unassembled WGS sequence"/>
</dbReference>
<sequence>MLRDLAKRSEATRRGAAGRGGARRGQGSHYVERSTTKAGEVLELAEPVRATIRPEDLLD</sequence>
<name>A0ABS0JVY5_9ACTN</name>
<dbReference type="EMBL" id="JADOTY010000001">
    <property type="protein sequence ID" value="MBG6100520.1"/>
    <property type="molecule type" value="Genomic_DNA"/>
</dbReference>
<evidence type="ECO:0008006" key="4">
    <source>
        <dbReference type="Google" id="ProtNLM"/>
    </source>
</evidence>